<proteinExistence type="predicted"/>
<dbReference type="GO" id="GO:0005509">
    <property type="term" value="F:calcium ion binding"/>
    <property type="evidence" value="ECO:0007669"/>
    <property type="project" value="InterPro"/>
</dbReference>
<evidence type="ECO:0000313" key="2">
    <source>
        <dbReference type="EMBL" id="KWV58391.1"/>
    </source>
</evidence>
<dbReference type="EMBL" id="LNCD01000023">
    <property type="protein sequence ID" value="KWV58391.1"/>
    <property type="molecule type" value="Genomic_DNA"/>
</dbReference>
<accession>A0A109K062</accession>
<organism evidence="2 3">
    <name type="scientific">Rhizobium altiplani</name>
    <dbReference type="NCBI Taxonomy" id="1864509"/>
    <lineage>
        <taxon>Bacteria</taxon>
        <taxon>Pseudomonadati</taxon>
        <taxon>Pseudomonadota</taxon>
        <taxon>Alphaproteobacteria</taxon>
        <taxon>Hyphomicrobiales</taxon>
        <taxon>Rhizobiaceae</taxon>
        <taxon>Rhizobium/Agrobacterium group</taxon>
        <taxon>Rhizobium</taxon>
    </lineage>
</organism>
<dbReference type="PROSITE" id="PS00018">
    <property type="entry name" value="EF_HAND_1"/>
    <property type="match status" value="1"/>
</dbReference>
<dbReference type="InterPro" id="IPR002048">
    <property type="entry name" value="EF_hand_dom"/>
</dbReference>
<evidence type="ECO:0000313" key="3">
    <source>
        <dbReference type="Proteomes" id="UP000068164"/>
    </source>
</evidence>
<dbReference type="PROSITE" id="PS50222">
    <property type="entry name" value="EF_HAND_2"/>
    <property type="match status" value="1"/>
</dbReference>
<dbReference type="Proteomes" id="UP000068164">
    <property type="component" value="Unassembled WGS sequence"/>
</dbReference>
<dbReference type="AlphaFoldDB" id="A0A109K062"/>
<dbReference type="InterPro" id="IPR018247">
    <property type="entry name" value="EF_Hand_1_Ca_BS"/>
</dbReference>
<name>A0A109K062_9HYPH</name>
<gene>
    <name evidence="2" type="ORF">AS026_30455</name>
</gene>
<reference evidence="2 3" key="1">
    <citation type="submission" date="2015-11" db="EMBL/GenBank/DDBJ databases">
        <title>Draft Genome Sequence of the Strain BR 10423 (Rhizobium sp.) isolated from nodules of Mimosa pudica.</title>
        <authorList>
            <person name="Barauna A.C."/>
            <person name="Zilli J.E."/>
            <person name="Simoes-Araujo J.L."/>
            <person name="Reis V.M."/>
            <person name="James E.K."/>
            <person name="Reis F.B.Jr."/>
            <person name="Rouws L.F."/>
            <person name="Passos S.R."/>
            <person name="Gois S.R."/>
        </authorList>
    </citation>
    <scope>NUCLEOTIDE SEQUENCE [LARGE SCALE GENOMIC DNA]</scope>
    <source>
        <strain evidence="2 3">BR10423</strain>
    </source>
</reference>
<feature type="domain" description="EF-hand" evidence="1">
    <location>
        <begin position="158"/>
        <end position="182"/>
    </location>
</feature>
<dbReference type="RefSeq" id="WP_062368698.1">
    <property type="nucleotide sequence ID" value="NZ_LNCD01000023.1"/>
</dbReference>
<dbReference type="Pfam" id="PF13202">
    <property type="entry name" value="EF-hand_5"/>
    <property type="match status" value="2"/>
</dbReference>
<protein>
    <recommendedName>
        <fullName evidence="1">EF-hand domain-containing protein</fullName>
    </recommendedName>
</protein>
<sequence length="503" mass="55327">MRKAFFWAAAMASIGGIGLAQETPQSKRPPDVLVRPSLFAHYREAYISMVMSVLRQDAQDHRTLTNTDIERKKAIDKAGRTSAVMAEFFGRDVNADRVVDAQEFSNLREEIWSRAGLLRADANADGNVSLDEAFTYAQNQSDDLSGDRSSIQLEKYLELDPNKDGKLTADELQELATAAFAYFDKDGDGLLSPTEKRELQARSEMITRADSLERQCRLPKATARQKVYLITAYEGGTLSNVSIVGQDEVTEIATIEIAAGSEPIYLAVSSFTPMIWRLTGHVERVTTFYGTGWTGVGVTGVPKDVVTLVSDRECSRRFEGKSGSATTRQFLQALTSLIGHDIDGMISRYTSFSMALPSDFRAVTDEVEDGRSAKKPDFSLDGLPSQDGIMQFKQTLANLRSFSPGGVVNIDAKDVIATRIAEPYRILPQQAGLLQLLQNGSLVERGRETYVAMRAFAHYPAGLAGGHSVTFQFPEGMKLPEGRPGHSEVYVGKTKQLPTVLRQ</sequence>
<keyword evidence="3" id="KW-1185">Reference proteome</keyword>
<comment type="caution">
    <text evidence="2">The sequence shown here is derived from an EMBL/GenBank/DDBJ whole genome shotgun (WGS) entry which is preliminary data.</text>
</comment>
<dbReference type="InterPro" id="IPR011992">
    <property type="entry name" value="EF-hand-dom_pair"/>
</dbReference>
<dbReference type="Gene3D" id="1.10.238.10">
    <property type="entry name" value="EF-hand"/>
    <property type="match status" value="1"/>
</dbReference>
<dbReference type="SUPFAM" id="SSF47473">
    <property type="entry name" value="EF-hand"/>
    <property type="match status" value="1"/>
</dbReference>
<dbReference type="OrthoDB" id="8360028at2"/>
<evidence type="ECO:0000259" key="1">
    <source>
        <dbReference type="PROSITE" id="PS50222"/>
    </source>
</evidence>